<dbReference type="GO" id="GO:0046983">
    <property type="term" value="F:protein dimerization activity"/>
    <property type="evidence" value="ECO:0007669"/>
    <property type="project" value="InterPro"/>
</dbReference>
<feature type="non-terminal residue" evidence="11">
    <location>
        <position position="1"/>
    </location>
</feature>
<evidence type="ECO:0000256" key="7">
    <source>
        <dbReference type="ARBA" id="ARBA00022840"/>
    </source>
</evidence>
<evidence type="ECO:0000256" key="6">
    <source>
        <dbReference type="ARBA" id="ARBA00022777"/>
    </source>
</evidence>
<dbReference type="AlphaFoldDB" id="A0A6G3X7P4"/>
<dbReference type="Pfam" id="PF07730">
    <property type="entry name" value="HisKA_3"/>
    <property type="match status" value="1"/>
</dbReference>
<evidence type="ECO:0000256" key="5">
    <source>
        <dbReference type="ARBA" id="ARBA00022741"/>
    </source>
</evidence>
<sequence>LHDGAQQRLVALSMTLGLARLERPAEPLGGLLDRAHEEASVALVEIRELIHGIHPHILTDRGLEAAVEDLADRSPVPVEVLMAVPDRLPEAVETAVYFAVSEALTNVAKHSGASRVTVTGMTGMTGAVGATGMTGVTGVTGVTEQKWLTVEVEDDGRGGARLGGTAADAENDGSGSGGGTGLQGVADRLSVLGGTLLLSSPPGGPTVFRLEVPCPPADSRT</sequence>
<dbReference type="Gene3D" id="3.30.565.10">
    <property type="entry name" value="Histidine kinase-like ATPase, C-terminal domain"/>
    <property type="match status" value="1"/>
</dbReference>
<keyword evidence="8" id="KW-0902">Two-component regulatory system</keyword>
<accession>A0A6G3X7P4</accession>
<dbReference type="InterPro" id="IPR036890">
    <property type="entry name" value="HATPase_C_sf"/>
</dbReference>
<dbReference type="GO" id="GO:0000155">
    <property type="term" value="F:phosphorelay sensor kinase activity"/>
    <property type="evidence" value="ECO:0007669"/>
    <property type="project" value="InterPro"/>
</dbReference>
<gene>
    <name evidence="11" type="ORF">G3M58_45710</name>
</gene>
<feature type="domain" description="Histidine kinase/HSP90-like ATPase" evidence="10">
    <location>
        <begin position="91"/>
        <end position="216"/>
    </location>
</feature>
<dbReference type="SMART" id="SM00387">
    <property type="entry name" value="HATPase_c"/>
    <property type="match status" value="1"/>
</dbReference>
<dbReference type="Pfam" id="PF02518">
    <property type="entry name" value="HATPase_c"/>
    <property type="match status" value="1"/>
</dbReference>
<evidence type="ECO:0000256" key="2">
    <source>
        <dbReference type="ARBA" id="ARBA00012438"/>
    </source>
</evidence>
<evidence type="ECO:0000256" key="4">
    <source>
        <dbReference type="ARBA" id="ARBA00022679"/>
    </source>
</evidence>
<comment type="catalytic activity">
    <reaction evidence="1">
        <text>ATP + protein L-histidine = ADP + protein N-phospho-L-histidine.</text>
        <dbReference type="EC" id="2.7.13.3"/>
    </reaction>
</comment>
<dbReference type="InterPro" id="IPR011712">
    <property type="entry name" value="Sig_transdc_His_kin_sub3_dim/P"/>
</dbReference>
<evidence type="ECO:0000313" key="11">
    <source>
        <dbReference type="EMBL" id="NEE13741.1"/>
    </source>
</evidence>
<dbReference type="InterPro" id="IPR003594">
    <property type="entry name" value="HATPase_dom"/>
</dbReference>
<evidence type="ECO:0000256" key="3">
    <source>
        <dbReference type="ARBA" id="ARBA00022553"/>
    </source>
</evidence>
<organism evidence="11">
    <name type="scientific">Streptomyces sp. SID7499</name>
    <dbReference type="NCBI Taxonomy" id="2706086"/>
    <lineage>
        <taxon>Bacteria</taxon>
        <taxon>Bacillati</taxon>
        <taxon>Actinomycetota</taxon>
        <taxon>Actinomycetes</taxon>
        <taxon>Kitasatosporales</taxon>
        <taxon>Streptomycetaceae</taxon>
        <taxon>Streptomyces</taxon>
    </lineage>
</organism>
<keyword evidence="4" id="KW-0808">Transferase</keyword>
<dbReference type="EC" id="2.7.13.3" evidence="2"/>
<keyword evidence="6 11" id="KW-0418">Kinase</keyword>
<evidence type="ECO:0000256" key="9">
    <source>
        <dbReference type="SAM" id="MobiDB-lite"/>
    </source>
</evidence>
<proteinExistence type="predicted"/>
<keyword evidence="3" id="KW-0597">Phosphoprotein</keyword>
<dbReference type="SUPFAM" id="SSF55874">
    <property type="entry name" value="ATPase domain of HSP90 chaperone/DNA topoisomerase II/histidine kinase"/>
    <property type="match status" value="1"/>
</dbReference>
<evidence type="ECO:0000259" key="10">
    <source>
        <dbReference type="SMART" id="SM00387"/>
    </source>
</evidence>
<dbReference type="InterPro" id="IPR050482">
    <property type="entry name" value="Sensor_HK_TwoCompSys"/>
</dbReference>
<evidence type="ECO:0000256" key="8">
    <source>
        <dbReference type="ARBA" id="ARBA00023012"/>
    </source>
</evidence>
<comment type="caution">
    <text evidence="11">The sequence shown here is derived from an EMBL/GenBank/DDBJ whole genome shotgun (WGS) entry which is preliminary data.</text>
</comment>
<keyword evidence="5" id="KW-0547">Nucleotide-binding</keyword>
<dbReference type="PANTHER" id="PTHR24421:SF10">
    <property type="entry name" value="NITRATE_NITRITE SENSOR PROTEIN NARQ"/>
    <property type="match status" value="1"/>
</dbReference>
<feature type="region of interest" description="Disordered" evidence="9">
    <location>
        <begin position="153"/>
        <end position="182"/>
    </location>
</feature>
<dbReference type="EMBL" id="JAAGMN010004750">
    <property type="protein sequence ID" value="NEE13741.1"/>
    <property type="molecule type" value="Genomic_DNA"/>
</dbReference>
<keyword evidence="7" id="KW-0067">ATP-binding</keyword>
<dbReference type="GO" id="GO:0016020">
    <property type="term" value="C:membrane"/>
    <property type="evidence" value="ECO:0007669"/>
    <property type="project" value="InterPro"/>
</dbReference>
<evidence type="ECO:0000256" key="1">
    <source>
        <dbReference type="ARBA" id="ARBA00000085"/>
    </source>
</evidence>
<dbReference type="GO" id="GO:0005524">
    <property type="term" value="F:ATP binding"/>
    <property type="evidence" value="ECO:0007669"/>
    <property type="project" value="UniProtKB-KW"/>
</dbReference>
<dbReference type="PANTHER" id="PTHR24421">
    <property type="entry name" value="NITRATE/NITRITE SENSOR PROTEIN NARX-RELATED"/>
    <property type="match status" value="1"/>
</dbReference>
<reference evidence="11" key="1">
    <citation type="submission" date="2020-01" db="EMBL/GenBank/DDBJ databases">
        <title>Insect and environment-associated Actinomycetes.</title>
        <authorList>
            <person name="Currrie C."/>
            <person name="Chevrette M."/>
            <person name="Carlson C."/>
            <person name="Stubbendieck R."/>
            <person name="Wendt-Pienkowski E."/>
        </authorList>
    </citation>
    <scope>NUCLEOTIDE SEQUENCE</scope>
    <source>
        <strain evidence="11">SID7499</strain>
    </source>
</reference>
<feature type="region of interest" description="Disordered" evidence="9">
    <location>
        <begin position="200"/>
        <end position="221"/>
    </location>
</feature>
<name>A0A6G3X7P4_9ACTN</name>
<protein>
    <recommendedName>
        <fullName evidence="2">histidine kinase</fullName>
        <ecNumber evidence="2">2.7.13.3</ecNumber>
    </recommendedName>
</protein>